<dbReference type="InterPro" id="IPR013429">
    <property type="entry name" value="Regulatory_FmdB_Zinc_ribbon"/>
</dbReference>
<gene>
    <name evidence="2" type="ORF">Q7A36_11225</name>
</gene>
<reference evidence="2 3" key="1">
    <citation type="submission" date="2023-08" db="EMBL/GenBank/DDBJ databases">
        <title>The draft genome sequence of Paracraurococcus sp. LOR1-02.</title>
        <authorList>
            <person name="Kingkaew E."/>
            <person name="Tanasupawat S."/>
        </authorList>
    </citation>
    <scope>NUCLEOTIDE SEQUENCE [LARGE SCALE GENOMIC DNA]</scope>
    <source>
        <strain evidence="2 3">LOR1-02</strain>
    </source>
</reference>
<organism evidence="2 3">
    <name type="scientific">Paracraurococcus lichenis</name>
    <dbReference type="NCBI Taxonomy" id="3064888"/>
    <lineage>
        <taxon>Bacteria</taxon>
        <taxon>Pseudomonadati</taxon>
        <taxon>Pseudomonadota</taxon>
        <taxon>Alphaproteobacteria</taxon>
        <taxon>Acetobacterales</taxon>
        <taxon>Roseomonadaceae</taxon>
        <taxon>Paracraurococcus</taxon>
    </lineage>
</organism>
<dbReference type="Proteomes" id="UP001243009">
    <property type="component" value="Unassembled WGS sequence"/>
</dbReference>
<dbReference type="Pfam" id="PF09723">
    <property type="entry name" value="Zn_ribbon_8"/>
    <property type="match status" value="1"/>
</dbReference>
<name>A0ABT9DYE5_9PROT</name>
<evidence type="ECO:0000259" key="1">
    <source>
        <dbReference type="SMART" id="SM00834"/>
    </source>
</evidence>
<dbReference type="SMART" id="SM00834">
    <property type="entry name" value="CxxC_CXXC_SSSS"/>
    <property type="match status" value="1"/>
</dbReference>
<dbReference type="EMBL" id="JAUTWS010000009">
    <property type="protein sequence ID" value="MDO9708914.1"/>
    <property type="molecule type" value="Genomic_DNA"/>
</dbReference>
<comment type="caution">
    <text evidence="2">The sequence shown here is derived from an EMBL/GenBank/DDBJ whole genome shotgun (WGS) entry which is preliminary data.</text>
</comment>
<keyword evidence="3" id="KW-1185">Reference proteome</keyword>
<proteinExistence type="predicted"/>
<accession>A0ABT9DYE5</accession>
<dbReference type="NCBIfam" id="TIGR02605">
    <property type="entry name" value="CxxC_CxxC_SSSS"/>
    <property type="match status" value="1"/>
</dbReference>
<protein>
    <submittedName>
        <fullName evidence="2">Zinc ribbon domain-containing protein</fullName>
    </submittedName>
</protein>
<sequence length="76" mass="8230">MPLFTFLCPDCRKAFEELVAADVVPPCPGCGGTAAQKQLARLAPEGRMKAVARAWRAQAAREGHLSNYSRTERGTP</sequence>
<feature type="domain" description="Putative regulatory protein FmdB zinc ribbon" evidence="1">
    <location>
        <begin position="1"/>
        <end position="40"/>
    </location>
</feature>
<evidence type="ECO:0000313" key="2">
    <source>
        <dbReference type="EMBL" id="MDO9708914.1"/>
    </source>
</evidence>
<dbReference type="RefSeq" id="WP_305103781.1">
    <property type="nucleotide sequence ID" value="NZ_JAUTWS010000009.1"/>
</dbReference>
<evidence type="ECO:0000313" key="3">
    <source>
        <dbReference type="Proteomes" id="UP001243009"/>
    </source>
</evidence>